<evidence type="ECO:0000313" key="3">
    <source>
        <dbReference type="Proteomes" id="UP000236286"/>
    </source>
</evidence>
<gene>
    <name evidence="2" type="ORF">CR492_01000</name>
</gene>
<dbReference type="EMBL" id="PDZR01000001">
    <property type="protein sequence ID" value="PNG27538.1"/>
    <property type="molecule type" value="Genomic_DNA"/>
</dbReference>
<dbReference type="Proteomes" id="UP000236286">
    <property type="component" value="Unassembled WGS sequence"/>
</dbReference>
<feature type="transmembrane region" description="Helical" evidence="1">
    <location>
        <begin position="44"/>
        <end position="63"/>
    </location>
</feature>
<protein>
    <recommendedName>
        <fullName evidence="4">DUF4239 domain-containing protein</fullName>
    </recommendedName>
</protein>
<keyword evidence="1" id="KW-1133">Transmembrane helix</keyword>
<keyword evidence="1" id="KW-0812">Transmembrane</keyword>
<sequence length="263" mass="27561">MSYALAISIVLAAALSAALTTIIIQRWIAFDIRRQHHEVGSVVFLQLGVVFAVLLAFVFSGTWNEYNDAAQAANLEAGALHGAALLAATLPAADASAVLSAEQNYLQAVVSEEYPIIAKTRAEDTGADLKMQMLIRTALNVRTADPDQHDTKNAILSLLTQAHTQRGIRIYEGASGVPIALWCVLIGLALVLAFSVSFSAIQYASTAVAVAACFSAGIASILIVARLLDYPFEGALAQPPSDFIVLSGKVSTLLGATGTGPAH</sequence>
<evidence type="ECO:0008006" key="4">
    <source>
        <dbReference type="Google" id="ProtNLM"/>
    </source>
</evidence>
<evidence type="ECO:0000256" key="1">
    <source>
        <dbReference type="SAM" id="Phobius"/>
    </source>
</evidence>
<dbReference type="OrthoDB" id="797232at2"/>
<comment type="caution">
    <text evidence="2">The sequence shown here is derived from an EMBL/GenBank/DDBJ whole genome shotgun (WGS) entry which is preliminary data.</text>
</comment>
<accession>A0A2J7TL99</accession>
<evidence type="ECO:0000313" key="2">
    <source>
        <dbReference type="EMBL" id="PNG27538.1"/>
    </source>
</evidence>
<name>A0A2J7TL99_METSI</name>
<proteinExistence type="predicted"/>
<feature type="transmembrane region" description="Helical" evidence="1">
    <location>
        <begin position="179"/>
        <end position="201"/>
    </location>
</feature>
<dbReference type="RefSeq" id="WP_102841845.1">
    <property type="nucleotide sequence ID" value="NZ_PDZR01000001.1"/>
</dbReference>
<keyword evidence="1" id="KW-0472">Membrane</keyword>
<reference evidence="2 3" key="1">
    <citation type="submission" date="2017-10" db="EMBL/GenBank/DDBJ databases">
        <title>Genome announcement of Methylocella silvestris TVC from permafrost.</title>
        <authorList>
            <person name="Wang J."/>
            <person name="Geng K."/>
            <person name="Ul-Haque F."/>
            <person name="Crombie A.T."/>
            <person name="Street L.E."/>
            <person name="Wookey P.A."/>
            <person name="Murrell J.C."/>
            <person name="Pratscher J."/>
        </authorList>
    </citation>
    <scope>NUCLEOTIDE SEQUENCE [LARGE SCALE GENOMIC DNA]</scope>
    <source>
        <strain evidence="2 3">TVC</strain>
    </source>
</reference>
<dbReference type="Pfam" id="PF14023">
    <property type="entry name" value="Bestrophin-like"/>
    <property type="match status" value="1"/>
</dbReference>
<dbReference type="InterPro" id="IPR025333">
    <property type="entry name" value="DUF4239"/>
</dbReference>
<feature type="transmembrane region" description="Helical" evidence="1">
    <location>
        <begin position="207"/>
        <end position="228"/>
    </location>
</feature>
<organism evidence="2 3">
    <name type="scientific">Methylocella silvestris</name>
    <dbReference type="NCBI Taxonomy" id="199596"/>
    <lineage>
        <taxon>Bacteria</taxon>
        <taxon>Pseudomonadati</taxon>
        <taxon>Pseudomonadota</taxon>
        <taxon>Alphaproteobacteria</taxon>
        <taxon>Hyphomicrobiales</taxon>
        <taxon>Beijerinckiaceae</taxon>
        <taxon>Methylocella</taxon>
    </lineage>
</organism>
<dbReference type="AlphaFoldDB" id="A0A2J7TL99"/>